<dbReference type="STRING" id="1230458.C484_05140"/>
<dbReference type="InterPro" id="IPR001764">
    <property type="entry name" value="Glyco_hydro_3_N"/>
</dbReference>
<feature type="region of interest" description="Disordered" evidence="4">
    <location>
        <begin position="321"/>
        <end position="341"/>
    </location>
</feature>
<organism evidence="6 7">
    <name type="scientific">Natrialba taiwanensis DSM 12281</name>
    <dbReference type="NCBI Taxonomy" id="1230458"/>
    <lineage>
        <taxon>Archaea</taxon>
        <taxon>Methanobacteriati</taxon>
        <taxon>Methanobacteriota</taxon>
        <taxon>Stenosarchaea group</taxon>
        <taxon>Halobacteria</taxon>
        <taxon>Halobacteriales</taxon>
        <taxon>Natrialbaceae</taxon>
        <taxon>Natrialba</taxon>
    </lineage>
</organism>
<dbReference type="Proteomes" id="UP000011648">
    <property type="component" value="Unassembled WGS sequence"/>
</dbReference>
<evidence type="ECO:0000256" key="1">
    <source>
        <dbReference type="ARBA" id="ARBA00005336"/>
    </source>
</evidence>
<dbReference type="SMART" id="SM01217">
    <property type="entry name" value="Fn3_like"/>
    <property type="match status" value="1"/>
</dbReference>
<dbReference type="PANTHER" id="PTHR42715">
    <property type="entry name" value="BETA-GLUCOSIDASE"/>
    <property type="match status" value="1"/>
</dbReference>
<keyword evidence="7" id="KW-1185">Reference proteome</keyword>
<protein>
    <submittedName>
        <fullName evidence="6">Beta-glucosidase</fullName>
    </submittedName>
</protein>
<dbReference type="InterPro" id="IPR036881">
    <property type="entry name" value="Glyco_hydro_3_C_sf"/>
</dbReference>
<dbReference type="SUPFAM" id="SSF51445">
    <property type="entry name" value="(Trans)glycosidases"/>
    <property type="match status" value="1"/>
</dbReference>
<dbReference type="Gene3D" id="3.20.20.300">
    <property type="entry name" value="Glycoside hydrolase, family 3, N-terminal domain"/>
    <property type="match status" value="1"/>
</dbReference>
<evidence type="ECO:0000256" key="3">
    <source>
        <dbReference type="ARBA" id="ARBA00023277"/>
    </source>
</evidence>
<dbReference type="GO" id="GO:0005975">
    <property type="term" value="P:carbohydrate metabolic process"/>
    <property type="evidence" value="ECO:0007669"/>
    <property type="project" value="InterPro"/>
</dbReference>
<evidence type="ECO:0000313" key="6">
    <source>
        <dbReference type="EMBL" id="ELY95643.1"/>
    </source>
</evidence>
<evidence type="ECO:0000259" key="5">
    <source>
        <dbReference type="SMART" id="SM01217"/>
    </source>
</evidence>
<dbReference type="Gene3D" id="3.40.50.1700">
    <property type="entry name" value="Glycoside hydrolase family 3 C-terminal domain"/>
    <property type="match status" value="1"/>
</dbReference>
<feature type="compositionally biased region" description="Acidic residues" evidence="4">
    <location>
        <begin position="257"/>
        <end position="266"/>
    </location>
</feature>
<dbReference type="InterPro" id="IPR013783">
    <property type="entry name" value="Ig-like_fold"/>
</dbReference>
<evidence type="ECO:0000256" key="4">
    <source>
        <dbReference type="SAM" id="MobiDB-lite"/>
    </source>
</evidence>
<dbReference type="InterPro" id="IPR026891">
    <property type="entry name" value="Fn3-like"/>
</dbReference>
<dbReference type="InterPro" id="IPR050288">
    <property type="entry name" value="Cellulose_deg_GH3"/>
</dbReference>
<keyword evidence="2" id="KW-0378">Hydrolase</keyword>
<accession>M0AE81</accession>
<feature type="domain" description="Fibronectin type III-like" evidence="5">
    <location>
        <begin position="634"/>
        <end position="703"/>
    </location>
</feature>
<reference evidence="6 7" key="1">
    <citation type="journal article" date="2014" name="PLoS Genet.">
        <title>Phylogenetically driven sequencing of extremely halophilic archaea reveals strategies for static and dynamic osmo-response.</title>
        <authorList>
            <person name="Becker E.A."/>
            <person name="Seitzer P.M."/>
            <person name="Tritt A."/>
            <person name="Larsen D."/>
            <person name="Krusor M."/>
            <person name="Yao A.I."/>
            <person name="Wu D."/>
            <person name="Madern D."/>
            <person name="Eisen J.A."/>
            <person name="Darling A.E."/>
            <person name="Facciotti M.T."/>
        </authorList>
    </citation>
    <scope>NUCLEOTIDE SEQUENCE [LARGE SCALE GENOMIC DNA]</scope>
    <source>
        <strain evidence="6 7">DSM 12281</strain>
    </source>
</reference>
<dbReference type="SUPFAM" id="SSF52279">
    <property type="entry name" value="Beta-D-glucan exohydrolase, C-terminal domain"/>
    <property type="match status" value="1"/>
</dbReference>
<dbReference type="RefSeq" id="WP_006824869.1">
    <property type="nucleotide sequence ID" value="NZ_AOIL01000013.1"/>
</dbReference>
<feature type="region of interest" description="Disordered" evidence="4">
    <location>
        <begin position="257"/>
        <end position="282"/>
    </location>
</feature>
<name>M0AE81_9EURY</name>
<dbReference type="PATRIC" id="fig|1230458.4.peg.1043"/>
<dbReference type="Gene3D" id="2.60.40.10">
    <property type="entry name" value="Immunoglobulins"/>
    <property type="match status" value="1"/>
</dbReference>
<dbReference type="PANTHER" id="PTHR42715:SF10">
    <property type="entry name" value="BETA-GLUCOSIDASE"/>
    <property type="match status" value="1"/>
</dbReference>
<dbReference type="GO" id="GO:0004553">
    <property type="term" value="F:hydrolase activity, hydrolyzing O-glycosyl compounds"/>
    <property type="evidence" value="ECO:0007669"/>
    <property type="project" value="InterPro"/>
</dbReference>
<proteinExistence type="inferred from homology"/>
<dbReference type="PRINTS" id="PR00133">
    <property type="entry name" value="GLHYDRLASE3"/>
</dbReference>
<dbReference type="EMBL" id="AOIL01000013">
    <property type="protein sequence ID" value="ELY95643.1"/>
    <property type="molecule type" value="Genomic_DNA"/>
</dbReference>
<comment type="similarity">
    <text evidence="1">Belongs to the glycosyl hydrolase 3 family.</text>
</comment>
<dbReference type="InterPro" id="IPR002772">
    <property type="entry name" value="Glyco_hydro_3_C"/>
</dbReference>
<keyword evidence="3" id="KW-0119">Carbohydrate metabolism</keyword>
<comment type="caution">
    <text evidence="6">The sequence shown here is derived from an EMBL/GenBank/DDBJ whole genome shotgun (WGS) entry which is preliminary data.</text>
</comment>
<evidence type="ECO:0000313" key="7">
    <source>
        <dbReference type="Proteomes" id="UP000011648"/>
    </source>
</evidence>
<dbReference type="AlphaFoldDB" id="M0AE81"/>
<dbReference type="Pfam" id="PF14310">
    <property type="entry name" value="Fn3-like"/>
    <property type="match status" value="1"/>
</dbReference>
<dbReference type="Pfam" id="PF00933">
    <property type="entry name" value="Glyco_hydro_3"/>
    <property type="match status" value="1"/>
</dbReference>
<dbReference type="Pfam" id="PF01915">
    <property type="entry name" value="Glyco_hydro_3_C"/>
    <property type="match status" value="1"/>
</dbReference>
<dbReference type="OrthoDB" id="30657at2157"/>
<dbReference type="InterPro" id="IPR017853">
    <property type="entry name" value="GH"/>
</dbReference>
<dbReference type="PROSITE" id="PS00775">
    <property type="entry name" value="GLYCOSYL_HYDROL_F3"/>
    <property type="match status" value="1"/>
</dbReference>
<dbReference type="InterPro" id="IPR019800">
    <property type="entry name" value="Glyco_hydro_3_AS"/>
</dbReference>
<sequence>MGSDVTALLEELTLAEKIRLVHGAADPDGTATGYVPGNDRLGIPPVTVVDGPLGVRAMGERATAFPASIALAASWNPELAREFGTAIGRETAAHDQDVLLGPGVNIIRTPTGGRNFEYYSEDPHLSARMGVGTIEGIQSAGVSATVKHYVANNQETNRYEVSADVSERALRELYLPAFRAAVEEGDVDAVMTAYNRVNGIYMSDHERLLSDVLKGEWDFDGLVVSDWWGTRSTVDAARAGLDLEMPGVELTEYFPEMDADSFDDDPNPPNGTSSDFPPIPDVSAYFGEPLREAIESGEIDESILDDKVSRLLSMLESTGRQNVAKCETGSPSDDSTGELDTPAHRELARDIAIEGTVLLTNDGVLPLSESDSVAVIGPNADAAKLGGGGSSEVSPFTETGPLAGIESRAADVSFERGVNPIAESSFFGDSELADANGSASAAETSIDDAVSAAASADCAVVIAQDDATEFTDRDSIELPGRQNDLIDAVAEAAERTVVVLRTSGPVELPWLDAVDAVLETWYPGQADGEALAAVLFGDADPGGRLPVTFGRSAADYPTADETAFPGTDDVAQYEEGVFVGYRYFDDCDIEPLFPFGHGQSYATFEYDDVTVSETDDGCDVTVDLRNVGTRAGKAVVQVYVGKSAAPVPTPERELAGFESVELGAGDSATVPVSLAREAFAYYDENSGWIVPDGSNTVHVGRSSRDIRATADVDVQ</sequence>
<evidence type="ECO:0000256" key="2">
    <source>
        <dbReference type="ARBA" id="ARBA00022801"/>
    </source>
</evidence>
<gene>
    <name evidence="6" type="ORF">C484_05140</name>
</gene>
<dbReference type="InterPro" id="IPR036962">
    <property type="entry name" value="Glyco_hydro_3_N_sf"/>
</dbReference>